<dbReference type="Pfam" id="PF07081">
    <property type="entry name" value="DUF1349"/>
    <property type="match status" value="1"/>
</dbReference>
<dbReference type="InterPro" id="IPR013320">
    <property type="entry name" value="ConA-like_dom_sf"/>
</dbReference>
<proteinExistence type="predicted"/>
<keyword evidence="2" id="KW-1185">Reference proteome</keyword>
<gene>
    <name evidence="1" type="ORF">EH105704_11_00190</name>
</gene>
<dbReference type="eggNOG" id="COG3506">
    <property type="taxonomic scope" value="Bacteria"/>
</dbReference>
<dbReference type="Gene3D" id="2.60.120.200">
    <property type="match status" value="1"/>
</dbReference>
<evidence type="ECO:0008006" key="3">
    <source>
        <dbReference type="Google" id="ProtNLM"/>
    </source>
</evidence>
<name>H5V4W4_ATLHE</name>
<evidence type="ECO:0000313" key="2">
    <source>
        <dbReference type="Proteomes" id="UP000010297"/>
    </source>
</evidence>
<protein>
    <recommendedName>
        <fullName evidence="3">Regulation of enolase protein 1</fullName>
    </recommendedName>
</protein>
<dbReference type="PANTHER" id="PTHR35332:SF2">
    <property type="entry name" value="REGULATION OF ENOLASE PROTEIN 1"/>
    <property type="match status" value="1"/>
</dbReference>
<dbReference type="PANTHER" id="PTHR35332">
    <property type="entry name" value="REGULATION OF ENOLASE PROTEIN 1"/>
    <property type="match status" value="1"/>
</dbReference>
<dbReference type="Proteomes" id="UP000010297">
    <property type="component" value="Unassembled WGS sequence"/>
</dbReference>
<dbReference type="InterPro" id="IPR015987">
    <property type="entry name" value="UCP022704"/>
</dbReference>
<dbReference type="PIRSF" id="PIRSF022704">
    <property type="entry name" value="UCP022704"/>
    <property type="match status" value="1"/>
</dbReference>
<evidence type="ECO:0000313" key="1">
    <source>
        <dbReference type="EMBL" id="GAB53022.1"/>
    </source>
</evidence>
<dbReference type="SUPFAM" id="SSF49899">
    <property type="entry name" value="Concanavalin A-like lectins/glucanases"/>
    <property type="match status" value="1"/>
</dbReference>
<dbReference type="RefSeq" id="WP_002437178.1">
    <property type="nucleotide sequence ID" value="NZ_BAFF01000011.1"/>
</dbReference>
<dbReference type="GeneID" id="92828072"/>
<accession>H5V4W4</accession>
<comment type="caution">
    <text evidence="1">The sequence shown here is derived from an EMBL/GenBank/DDBJ whole genome shotgun (WGS) entry which is preliminary data.</text>
</comment>
<dbReference type="InterPro" id="IPR009784">
    <property type="entry name" value="DUF1349"/>
</dbReference>
<dbReference type="AlphaFoldDB" id="H5V4W4"/>
<organism evidence="1 2">
    <name type="scientific">Atlantibacter hermannii NBRC 105704</name>
    <dbReference type="NCBI Taxonomy" id="1115512"/>
    <lineage>
        <taxon>Bacteria</taxon>
        <taxon>Pseudomonadati</taxon>
        <taxon>Pseudomonadota</taxon>
        <taxon>Gammaproteobacteria</taxon>
        <taxon>Enterobacterales</taxon>
        <taxon>Enterobacteriaceae</taxon>
        <taxon>Atlantibacter</taxon>
    </lineage>
</organism>
<sequence length="198" mass="22062">MVRIDSFDAAGGCWINPPDGASVEGNTLRFTTHANTDFWRDTFYGFTRHSGHAFGFYVDGDFTLQVKVMASFTHLYDQAGLFIQDDDRHWVKAGIEFNDEKPAIGCVVTREQSDWSTGVFPGEPGVFWLRATLANAALRIQYSTDGQTWPLLRLCHWPPQPRRFVGVMACTPERAGLDVVFDGFSIGAPSGKPLHDLS</sequence>
<reference evidence="1 2" key="1">
    <citation type="submission" date="2012-02" db="EMBL/GenBank/DDBJ databases">
        <title>Whole genome shotgun sequence of Escherichia hermannii NBRC 105704.</title>
        <authorList>
            <person name="Yoshida I."/>
            <person name="Hosoyama A."/>
            <person name="Tsuchikane K."/>
            <person name="Katsumata H."/>
            <person name="Yamazaki S."/>
            <person name="Fujita N."/>
        </authorList>
    </citation>
    <scope>NUCLEOTIDE SEQUENCE [LARGE SCALE GENOMIC DNA]</scope>
    <source>
        <strain evidence="1 2">NBRC 105704</strain>
    </source>
</reference>
<dbReference type="EMBL" id="BAFF01000011">
    <property type="protein sequence ID" value="GAB53022.1"/>
    <property type="molecule type" value="Genomic_DNA"/>
</dbReference>